<dbReference type="RefSeq" id="WP_340329329.1">
    <property type="nucleotide sequence ID" value="NZ_JAZHOF010000003.1"/>
</dbReference>
<gene>
    <name evidence="1" type="ORF">V3328_09130</name>
</gene>
<proteinExistence type="predicted"/>
<comment type="caution">
    <text evidence="1">The sequence shown here is derived from an EMBL/GenBank/DDBJ whole genome shotgun (WGS) entry which is preliminary data.</text>
</comment>
<sequence length="134" mass="14363">MTRNNTDRGAVDRISDSIRQAIAADASSDIRHIIESARQALVEAEAVSLFGLETPHPDFGSVHWIVGRTDPADDGEYVVLGIAEHSSPDSAPGEDRPLFAAGAEDLGEAFRQLPPGFVDASEPADWREPELLSA</sequence>
<dbReference type="EMBL" id="JAZHOF010000003">
    <property type="protein sequence ID" value="MEJ8571632.1"/>
    <property type="molecule type" value="Genomic_DNA"/>
</dbReference>
<protein>
    <recommendedName>
        <fullName evidence="3">Immunity protein Imm1</fullName>
    </recommendedName>
</protein>
<dbReference type="AlphaFoldDB" id="A0AAW9RDH2"/>
<evidence type="ECO:0000313" key="2">
    <source>
        <dbReference type="Proteomes" id="UP001378188"/>
    </source>
</evidence>
<reference evidence="1 2" key="1">
    <citation type="submission" date="2024-02" db="EMBL/GenBank/DDBJ databases">
        <title>Genome analysis and characterization of Microbaculum marinisediminis sp. nov., isolated from marine sediment.</title>
        <authorList>
            <person name="Du Z.-J."/>
            <person name="Ye Y.-Q."/>
            <person name="Zhang Z.-R."/>
            <person name="Yuan S.-M."/>
            <person name="Zhang X.-Y."/>
        </authorList>
    </citation>
    <scope>NUCLEOTIDE SEQUENCE [LARGE SCALE GENOMIC DNA]</scope>
    <source>
        <strain evidence="1 2">SDUM1044001</strain>
    </source>
</reference>
<evidence type="ECO:0000313" key="1">
    <source>
        <dbReference type="EMBL" id="MEJ8571632.1"/>
    </source>
</evidence>
<name>A0AAW9RDH2_9HYPH</name>
<evidence type="ECO:0008006" key="3">
    <source>
        <dbReference type="Google" id="ProtNLM"/>
    </source>
</evidence>
<dbReference type="Proteomes" id="UP001378188">
    <property type="component" value="Unassembled WGS sequence"/>
</dbReference>
<organism evidence="1 2">
    <name type="scientific">Microbaculum marinum</name>
    <dbReference type="NCBI Taxonomy" id="1764581"/>
    <lineage>
        <taxon>Bacteria</taxon>
        <taxon>Pseudomonadati</taxon>
        <taxon>Pseudomonadota</taxon>
        <taxon>Alphaproteobacteria</taxon>
        <taxon>Hyphomicrobiales</taxon>
        <taxon>Tepidamorphaceae</taxon>
        <taxon>Microbaculum</taxon>
    </lineage>
</organism>
<keyword evidence="2" id="KW-1185">Reference proteome</keyword>
<accession>A0AAW9RDH2</accession>